<dbReference type="PANTHER" id="PTHR47683:SF2">
    <property type="entry name" value="RNA-BINDING S4 DOMAIN-CONTAINING PROTEIN"/>
    <property type="match status" value="1"/>
</dbReference>
<dbReference type="InterPro" id="IPR002942">
    <property type="entry name" value="S4_RNA-bd"/>
</dbReference>
<dbReference type="GO" id="GO:0003723">
    <property type="term" value="F:RNA binding"/>
    <property type="evidence" value="ECO:0007669"/>
    <property type="project" value="UniProtKB-KW"/>
</dbReference>
<dbReference type="EMBL" id="FNQF01000001">
    <property type="protein sequence ID" value="SDZ75874.1"/>
    <property type="molecule type" value="Genomic_DNA"/>
</dbReference>
<dbReference type="InterPro" id="IPR020094">
    <property type="entry name" value="TruA/RsuA/RluB/E/F_N"/>
</dbReference>
<dbReference type="GO" id="GO:0000455">
    <property type="term" value="P:enzyme-directed rRNA pseudouridine synthesis"/>
    <property type="evidence" value="ECO:0007669"/>
    <property type="project" value="UniProtKB-ARBA"/>
</dbReference>
<evidence type="ECO:0000256" key="1">
    <source>
        <dbReference type="ARBA" id="ARBA00008348"/>
    </source>
</evidence>
<dbReference type="Proteomes" id="UP000198820">
    <property type="component" value="Unassembled WGS sequence"/>
</dbReference>
<dbReference type="InterPro" id="IPR050343">
    <property type="entry name" value="RsuA_PseudoU_synthase"/>
</dbReference>
<comment type="similarity">
    <text evidence="1">Belongs to the pseudouridine synthase RsuA family.</text>
</comment>
<reference evidence="6 7" key="1">
    <citation type="submission" date="2016-10" db="EMBL/GenBank/DDBJ databases">
        <authorList>
            <person name="de Groot N.N."/>
        </authorList>
    </citation>
    <scope>NUCLEOTIDE SEQUENCE [LARGE SCALE GENOMIC DNA]</scope>
    <source>
        <strain evidence="6 7">DSM 23581</strain>
    </source>
</reference>
<feature type="region of interest" description="Disordered" evidence="4">
    <location>
        <begin position="1"/>
        <end position="23"/>
    </location>
</feature>
<keyword evidence="3" id="KW-0694">RNA-binding</keyword>
<dbReference type="Pfam" id="PF01479">
    <property type="entry name" value="S4"/>
    <property type="match status" value="1"/>
</dbReference>
<dbReference type="AlphaFoldDB" id="A0A1H3VNP4"/>
<proteinExistence type="inferred from homology"/>
<dbReference type="Gene3D" id="3.30.70.580">
    <property type="entry name" value="Pseudouridine synthase I, catalytic domain, N-terminal subdomain"/>
    <property type="match status" value="1"/>
</dbReference>
<dbReference type="PANTHER" id="PTHR47683">
    <property type="entry name" value="PSEUDOURIDINE SYNTHASE FAMILY PROTEIN-RELATED"/>
    <property type="match status" value="1"/>
</dbReference>
<dbReference type="InterPro" id="IPR020103">
    <property type="entry name" value="PsdUridine_synth_cat_dom_sf"/>
</dbReference>
<organism evidence="6 7">
    <name type="scientific">Psychroflexus halocasei</name>
    <dbReference type="NCBI Taxonomy" id="908615"/>
    <lineage>
        <taxon>Bacteria</taxon>
        <taxon>Pseudomonadati</taxon>
        <taxon>Bacteroidota</taxon>
        <taxon>Flavobacteriia</taxon>
        <taxon>Flavobacteriales</taxon>
        <taxon>Flavobacteriaceae</taxon>
        <taxon>Psychroflexus</taxon>
    </lineage>
</organism>
<evidence type="ECO:0000313" key="6">
    <source>
        <dbReference type="EMBL" id="SDZ75874.1"/>
    </source>
</evidence>
<dbReference type="STRING" id="908615.SAMN05421540_101183"/>
<dbReference type="CDD" id="cd00165">
    <property type="entry name" value="S4"/>
    <property type="match status" value="1"/>
</dbReference>
<dbReference type="SUPFAM" id="SSF55120">
    <property type="entry name" value="Pseudouridine synthase"/>
    <property type="match status" value="1"/>
</dbReference>
<dbReference type="Gene3D" id="3.10.290.10">
    <property type="entry name" value="RNA-binding S4 domain"/>
    <property type="match status" value="1"/>
</dbReference>
<dbReference type="InterPro" id="IPR042092">
    <property type="entry name" value="PsdUridine_s_RsuA/RluB/E/F_cat"/>
</dbReference>
<dbReference type="PROSITE" id="PS50889">
    <property type="entry name" value="S4"/>
    <property type="match status" value="1"/>
</dbReference>
<dbReference type="Gene3D" id="3.30.70.1560">
    <property type="entry name" value="Alpha-L RNA-binding motif"/>
    <property type="match status" value="1"/>
</dbReference>
<dbReference type="InterPro" id="IPR006145">
    <property type="entry name" value="PsdUridine_synth_RsuA/RluA"/>
</dbReference>
<protein>
    <submittedName>
        <fullName evidence="6">23S rRNA pseudouridine2605 synthase</fullName>
    </submittedName>
</protein>
<dbReference type="InterPro" id="IPR036986">
    <property type="entry name" value="S4_RNA-bd_sf"/>
</dbReference>
<dbReference type="SUPFAM" id="SSF55174">
    <property type="entry name" value="Alpha-L RNA-binding motif"/>
    <property type="match status" value="1"/>
</dbReference>
<accession>A0A1H3VNP4</accession>
<sequence>MNKRKSNSKSNQSNKGGKKNLKQVKVDKQIKDPNAGMRLNKYIANSGVCSRRDADIYIQAGSVTVNGEVIIEMGHKVKLDDEVKFDGRRINPEPKEYFLLNKPKSVFTTGSYRNNNMTVLDMAARVTKAPVKPVGTLESSAMGLLLMTNDGTLAKKLSNMKSGISQIYDVELKKPLDHAHLQQIKDGVLIEGYKVYIEDVSYVDNKSKKNVGVELKSQRPKIIQKIFTKLGYEINKLDRVLYANLTKKDLPRGRMRPLTKQEIINLGML</sequence>
<feature type="domain" description="RNA-binding S4" evidence="5">
    <location>
        <begin position="37"/>
        <end position="98"/>
    </location>
</feature>
<dbReference type="SMART" id="SM00363">
    <property type="entry name" value="S4"/>
    <property type="match status" value="1"/>
</dbReference>
<keyword evidence="2" id="KW-0413">Isomerase</keyword>
<dbReference type="FunFam" id="3.10.290.10:FF:000003">
    <property type="entry name" value="Pseudouridine synthase"/>
    <property type="match status" value="1"/>
</dbReference>
<dbReference type="GO" id="GO:0120159">
    <property type="term" value="F:rRNA pseudouridine synthase activity"/>
    <property type="evidence" value="ECO:0007669"/>
    <property type="project" value="UniProtKB-ARBA"/>
</dbReference>
<name>A0A1H3VNP4_9FLAO</name>
<keyword evidence="7" id="KW-1185">Reference proteome</keyword>
<evidence type="ECO:0000256" key="3">
    <source>
        <dbReference type="PROSITE-ProRule" id="PRU00182"/>
    </source>
</evidence>
<evidence type="ECO:0000256" key="4">
    <source>
        <dbReference type="SAM" id="MobiDB-lite"/>
    </source>
</evidence>
<gene>
    <name evidence="6" type="ORF">SAMN05421540_101183</name>
</gene>
<evidence type="ECO:0000259" key="5">
    <source>
        <dbReference type="SMART" id="SM00363"/>
    </source>
</evidence>
<dbReference type="Pfam" id="PF00849">
    <property type="entry name" value="PseudoU_synth_2"/>
    <property type="match status" value="1"/>
</dbReference>
<evidence type="ECO:0000313" key="7">
    <source>
        <dbReference type="Proteomes" id="UP000198820"/>
    </source>
</evidence>
<evidence type="ECO:0000256" key="2">
    <source>
        <dbReference type="ARBA" id="ARBA00023235"/>
    </source>
</evidence>